<name>A0ACB9JSV9_9ASTR</name>
<gene>
    <name evidence="1" type="ORF">L1987_04486</name>
</gene>
<proteinExistence type="predicted"/>
<comment type="caution">
    <text evidence="1">The sequence shown here is derived from an EMBL/GenBank/DDBJ whole genome shotgun (WGS) entry which is preliminary data.</text>
</comment>
<reference evidence="1 2" key="2">
    <citation type="journal article" date="2022" name="Mol. Ecol. Resour.">
        <title>The genomes of chicory, endive, great burdock and yacon provide insights into Asteraceae paleo-polyploidization history and plant inulin production.</title>
        <authorList>
            <person name="Fan W."/>
            <person name="Wang S."/>
            <person name="Wang H."/>
            <person name="Wang A."/>
            <person name="Jiang F."/>
            <person name="Liu H."/>
            <person name="Zhao H."/>
            <person name="Xu D."/>
            <person name="Zhang Y."/>
        </authorList>
    </citation>
    <scope>NUCLEOTIDE SEQUENCE [LARGE SCALE GENOMIC DNA]</scope>
    <source>
        <strain evidence="2">cv. Yunnan</strain>
        <tissue evidence="1">Leaves</tissue>
    </source>
</reference>
<accession>A0ACB9JSV9</accession>
<organism evidence="1 2">
    <name type="scientific">Smallanthus sonchifolius</name>
    <dbReference type="NCBI Taxonomy" id="185202"/>
    <lineage>
        <taxon>Eukaryota</taxon>
        <taxon>Viridiplantae</taxon>
        <taxon>Streptophyta</taxon>
        <taxon>Embryophyta</taxon>
        <taxon>Tracheophyta</taxon>
        <taxon>Spermatophyta</taxon>
        <taxon>Magnoliopsida</taxon>
        <taxon>eudicotyledons</taxon>
        <taxon>Gunneridae</taxon>
        <taxon>Pentapetalae</taxon>
        <taxon>asterids</taxon>
        <taxon>campanulids</taxon>
        <taxon>Asterales</taxon>
        <taxon>Asteraceae</taxon>
        <taxon>Asteroideae</taxon>
        <taxon>Heliantheae alliance</taxon>
        <taxon>Millerieae</taxon>
        <taxon>Smallanthus</taxon>
    </lineage>
</organism>
<keyword evidence="2" id="KW-1185">Reference proteome</keyword>
<dbReference type="EMBL" id="CM042019">
    <property type="protein sequence ID" value="KAI3823060.1"/>
    <property type="molecule type" value="Genomic_DNA"/>
</dbReference>
<reference evidence="2" key="1">
    <citation type="journal article" date="2022" name="Mol. Ecol. Resour.">
        <title>The genomes of chicory, endive, great burdock and yacon provide insights into Asteraceae palaeo-polyploidization history and plant inulin production.</title>
        <authorList>
            <person name="Fan W."/>
            <person name="Wang S."/>
            <person name="Wang H."/>
            <person name="Wang A."/>
            <person name="Jiang F."/>
            <person name="Liu H."/>
            <person name="Zhao H."/>
            <person name="Xu D."/>
            <person name="Zhang Y."/>
        </authorList>
    </citation>
    <scope>NUCLEOTIDE SEQUENCE [LARGE SCALE GENOMIC DNA]</scope>
    <source>
        <strain evidence="2">cv. Yunnan</strain>
    </source>
</reference>
<sequence length="953" mass="106310">MPPPDLDLSCPFGTLEDGLDIRTTAYELLFTSCRSSPGFGGRNAIQFYSSDGENGCVSPLKGVTSRIKRALGFKRSLSSRRSNSCGNNPSSPGIGFSTGRSRRPLTSAEIMRQQMKVSESSDNRLRKTLMRTLVGQMGRRAETIILPLELIRHLKPSEFDDSNEYHMWQKRQLKILEVGLLIHPSNPLDSSNSLATCLRDIIRSSDLKPIDTGKNSETMRTICNCVVSLAWRSADGSPTDTCHWADGFPLNVNLYVCLLRSLFDLKDETCVLDEVDELLELMKKTWTTLGFNKPMHDLCFTWVLFQQYVLTGQVENDLLGASLTMLAEVANDSKKVDREAVYVEMLSSVLSSVTLWCEKRLMDYHRSFNKGTIGVMEYILPLVFSATRILEEAVPGYETKGDSAGNKVDQYTRSSLKNAFAKMVENGNVISRKMPFHQVCQTLVRLTNETEALAFEEKGSFSMVLKKWHPISAGVAAVTLHSCYGALLKQFLKCNSDITNEMLIVLQRADKLEKVLVNMVVEDSVECEDGGKTVIREMVLYEVDSIIVKFLGQSITGRLKRMKDVLHRAKETETWNPKSKTEPYSQSAVELMKQARELVGSFFDIPIAISEDLVCEFADGIEKILGDYATFVASCGSKQNYIPTLPPLTRCSRGSKLIKLWKKATPCAVAGLSPYHLGLEEEANNSRPSTSRGTQRLYIRLNTLHYIISQLNSLDKCLHSSKIVPSQKNRSRRHVHFEHTRSAITGATQHVTEVAAYRLIFLDSNSVLYGSLYVGHVVNARISPALRVLKQNLTLLSVIVTERAQPLAIKEVMKASFEAYLLVLIAGGSGISFMRGDHEMIEDDLKHLKRVFASYGEGLLTEDEVEKEAETVEGVVGLMGKPTEQLIEEFTVVACEASGMGVSSGPGQTLPMPPTTGRWSSSDPNTMLRVLCHRKDRVANLFLKRTFHLAKRT</sequence>
<evidence type="ECO:0000313" key="2">
    <source>
        <dbReference type="Proteomes" id="UP001056120"/>
    </source>
</evidence>
<evidence type="ECO:0000313" key="1">
    <source>
        <dbReference type="EMBL" id="KAI3823060.1"/>
    </source>
</evidence>
<protein>
    <submittedName>
        <fullName evidence="1">Uncharacterized protein</fullName>
    </submittedName>
</protein>
<dbReference type="Proteomes" id="UP001056120">
    <property type="component" value="Linkage Group LG02"/>
</dbReference>